<dbReference type="GO" id="GO:0006605">
    <property type="term" value="P:protein targeting"/>
    <property type="evidence" value="ECO:0007669"/>
    <property type="project" value="InterPro"/>
</dbReference>
<sequence length="251" mass="27825">MTFSPSHLVLFVTILFCRIGFCVMLLPGFSSPRIPLKVRLALALALTLTLTPFLAEEVRPALRDETPLLLAHLMISESLMGFFIGFSARIFFAALETTANAMAMMIGMTNVLGAPVNEEEPLPVLSALVTLSATVLLFIMDLHWEILRGLVGSYKAVPVIDHFNARLDLVQVADSLSKAFFLSFRLAGPFIIFSIIVNLAVGLINKMIPQIPIYFITMPFVLIGGLFLFFATSTQLFELFMFGFRAWLIRG</sequence>
<name>B2IG71_BEII9</name>
<evidence type="ECO:0000256" key="7">
    <source>
        <dbReference type="SAM" id="Phobius"/>
    </source>
</evidence>
<accession>B2IG71</accession>
<organism evidence="8 9">
    <name type="scientific">Beijerinckia indica subsp. indica (strain ATCC 9039 / DSM 1715 / NCIMB 8712)</name>
    <dbReference type="NCBI Taxonomy" id="395963"/>
    <lineage>
        <taxon>Bacteria</taxon>
        <taxon>Pseudomonadati</taxon>
        <taxon>Pseudomonadota</taxon>
        <taxon>Alphaproteobacteria</taxon>
        <taxon>Hyphomicrobiales</taxon>
        <taxon>Beijerinckiaceae</taxon>
        <taxon>Beijerinckia</taxon>
    </lineage>
</organism>
<feature type="transmembrane region" description="Helical" evidence="7">
    <location>
        <begin position="67"/>
        <end position="86"/>
    </location>
</feature>
<keyword evidence="9" id="KW-1185">Reference proteome</keyword>
<keyword evidence="4 7" id="KW-0812">Transmembrane</keyword>
<keyword evidence="8" id="KW-0969">Cilium</keyword>
<proteinExistence type="inferred from homology"/>
<keyword evidence="8" id="KW-0282">Flagellum</keyword>
<feature type="transmembrane region" description="Helical" evidence="7">
    <location>
        <begin position="186"/>
        <end position="205"/>
    </location>
</feature>
<keyword evidence="8" id="KW-0966">Cell projection</keyword>
<dbReference type="PANTHER" id="PTHR30065">
    <property type="entry name" value="FLAGELLAR BIOSYNTHETIC PROTEIN FLIR"/>
    <property type="match status" value="1"/>
</dbReference>
<dbReference type="AlphaFoldDB" id="B2IG71"/>
<dbReference type="STRING" id="395963.Bind_3589"/>
<dbReference type="OrthoDB" id="9779817at2"/>
<gene>
    <name evidence="8" type="ordered locus">Bind_3589</name>
</gene>
<dbReference type="InterPro" id="IPR002010">
    <property type="entry name" value="T3SS_IM_R"/>
</dbReference>
<evidence type="ECO:0000313" key="8">
    <source>
        <dbReference type="EMBL" id="ACB97145.1"/>
    </source>
</evidence>
<dbReference type="PANTHER" id="PTHR30065:SF8">
    <property type="entry name" value="FLAGELLAR BIOSYNTHETIC PROTEIN FLIR"/>
    <property type="match status" value="1"/>
</dbReference>
<evidence type="ECO:0000256" key="4">
    <source>
        <dbReference type="ARBA" id="ARBA00022692"/>
    </source>
</evidence>
<feature type="transmembrane region" description="Helical" evidence="7">
    <location>
        <begin position="6"/>
        <end position="26"/>
    </location>
</feature>
<evidence type="ECO:0000256" key="1">
    <source>
        <dbReference type="ARBA" id="ARBA00004651"/>
    </source>
</evidence>
<dbReference type="eggNOG" id="COG1684">
    <property type="taxonomic scope" value="Bacteria"/>
</dbReference>
<evidence type="ECO:0000256" key="3">
    <source>
        <dbReference type="ARBA" id="ARBA00022475"/>
    </source>
</evidence>
<feature type="transmembrane region" description="Helical" evidence="7">
    <location>
        <begin position="122"/>
        <end position="140"/>
    </location>
</feature>
<dbReference type="KEGG" id="bid:Bind_3589"/>
<dbReference type="PRINTS" id="PR00953">
    <property type="entry name" value="TYPE3IMRPROT"/>
</dbReference>
<evidence type="ECO:0000256" key="2">
    <source>
        <dbReference type="ARBA" id="ARBA00009772"/>
    </source>
</evidence>
<reference evidence="9" key="1">
    <citation type="submission" date="2008-03" db="EMBL/GenBank/DDBJ databases">
        <title>Complete sequence of chromosome of Beijerinckia indica subsp. indica ATCC 9039.</title>
        <authorList>
            <consortium name="US DOE Joint Genome Institute"/>
            <person name="Copeland A."/>
            <person name="Lucas S."/>
            <person name="Lapidus A."/>
            <person name="Glavina del Rio T."/>
            <person name="Dalin E."/>
            <person name="Tice H."/>
            <person name="Bruce D."/>
            <person name="Goodwin L."/>
            <person name="Pitluck S."/>
            <person name="LaButti K."/>
            <person name="Schmutz J."/>
            <person name="Larimer F."/>
            <person name="Land M."/>
            <person name="Hauser L."/>
            <person name="Kyrpides N."/>
            <person name="Mikhailova N."/>
            <person name="Dunfield P.F."/>
            <person name="Dedysh S.N."/>
            <person name="Liesack W."/>
            <person name="Saw J.H."/>
            <person name="Alam M."/>
            <person name="Chen Y."/>
            <person name="Murrell J.C."/>
            <person name="Richardson P."/>
        </authorList>
    </citation>
    <scope>NUCLEOTIDE SEQUENCE [LARGE SCALE GENOMIC DNA]</scope>
    <source>
        <strain evidence="9">ATCC 9039 / DSM 1715 / NCIMB 8712</strain>
    </source>
</reference>
<comment type="similarity">
    <text evidence="2">Belongs to the FliR/MopE/SpaR family.</text>
</comment>
<protein>
    <submittedName>
        <fullName evidence="8">Flagellar biosynthesis protein FliR</fullName>
    </submittedName>
</protein>
<dbReference type="GO" id="GO:0005886">
    <property type="term" value="C:plasma membrane"/>
    <property type="evidence" value="ECO:0007669"/>
    <property type="project" value="UniProtKB-SubCell"/>
</dbReference>
<dbReference type="Proteomes" id="UP000001695">
    <property type="component" value="Chromosome"/>
</dbReference>
<dbReference type="EMBL" id="CP001016">
    <property type="protein sequence ID" value="ACB97145.1"/>
    <property type="molecule type" value="Genomic_DNA"/>
</dbReference>
<reference evidence="8 9" key="2">
    <citation type="journal article" date="2010" name="J. Bacteriol.">
        <title>Complete genome sequence of Beijerinckia indica subsp. indica.</title>
        <authorList>
            <person name="Tamas I."/>
            <person name="Dedysh S.N."/>
            <person name="Liesack W."/>
            <person name="Stott M.B."/>
            <person name="Alam M."/>
            <person name="Murrell J.C."/>
            <person name="Dunfield P.F."/>
        </authorList>
    </citation>
    <scope>NUCLEOTIDE SEQUENCE [LARGE SCALE GENOMIC DNA]</scope>
    <source>
        <strain evidence="9">ATCC 9039 / DSM 1715 / NCIMB 8712</strain>
    </source>
</reference>
<keyword evidence="5 7" id="KW-1133">Transmembrane helix</keyword>
<dbReference type="Pfam" id="PF01311">
    <property type="entry name" value="Bac_export_1"/>
    <property type="match status" value="1"/>
</dbReference>
<evidence type="ECO:0000256" key="6">
    <source>
        <dbReference type="ARBA" id="ARBA00023136"/>
    </source>
</evidence>
<evidence type="ECO:0000313" key="9">
    <source>
        <dbReference type="Proteomes" id="UP000001695"/>
    </source>
</evidence>
<dbReference type="RefSeq" id="WP_012386493.1">
    <property type="nucleotide sequence ID" value="NC_010581.1"/>
</dbReference>
<feature type="transmembrane region" description="Helical" evidence="7">
    <location>
        <begin position="211"/>
        <end position="231"/>
    </location>
</feature>
<comment type="subcellular location">
    <subcellularLocation>
        <location evidence="1">Cell membrane</location>
        <topology evidence="1">Multi-pass membrane protein</topology>
    </subcellularLocation>
</comment>
<dbReference type="HOGENOM" id="CLU_063626_3_1_5"/>
<keyword evidence="6 7" id="KW-0472">Membrane</keyword>
<evidence type="ECO:0000256" key="5">
    <source>
        <dbReference type="ARBA" id="ARBA00022989"/>
    </source>
</evidence>
<keyword evidence="3" id="KW-1003">Cell membrane</keyword>